<feature type="transmembrane region" description="Helical" evidence="13">
    <location>
        <begin position="79"/>
        <end position="104"/>
    </location>
</feature>
<organism evidence="14 15">
    <name type="scientific">Engystomops pustulosus</name>
    <name type="common">Tungara frog</name>
    <name type="synonym">Physalaemus pustulosus</name>
    <dbReference type="NCBI Taxonomy" id="76066"/>
    <lineage>
        <taxon>Eukaryota</taxon>
        <taxon>Metazoa</taxon>
        <taxon>Chordata</taxon>
        <taxon>Craniata</taxon>
        <taxon>Vertebrata</taxon>
        <taxon>Euteleostomi</taxon>
        <taxon>Amphibia</taxon>
        <taxon>Batrachia</taxon>
        <taxon>Anura</taxon>
        <taxon>Neobatrachia</taxon>
        <taxon>Hyloidea</taxon>
        <taxon>Leptodactylidae</taxon>
        <taxon>Leiuperinae</taxon>
        <taxon>Engystomops</taxon>
    </lineage>
</organism>
<feature type="transmembrane region" description="Helical" evidence="13">
    <location>
        <begin position="228"/>
        <end position="250"/>
    </location>
</feature>
<dbReference type="PANTHER" id="PTHR11394">
    <property type="entry name" value="TASTE RECEPTOR TYPE 2"/>
    <property type="match status" value="1"/>
</dbReference>
<dbReference type="GO" id="GO:0004930">
    <property type="term" value="F:G protein-coupled receptor activity"/>
    <property type="evidence" value="ECO:0007669"/>
    <property type="project" value="UniProtKB-KW"/>
</dbReference>
<dbReference type="InterPro" id="IPR007960">
    <property type="entry name" value="TAS2R"/>
</dbReference>
<evidence type="ECO:0000256" key="5">
    <source>
        <dbReference type="ARBA" id="ARBA00022692"/>
    </source>
</evidence>
<comment type="subcellular location">
    <subcellularLocation>
        <location evidence="1 12">Membrane</location>
        <topology evidence="1 12">Multi-pass membrane protein</topology>
    </subcellularLocation>
</comment>
<keyword evidence="8 12" id="KW-0472">Membrane</keyword>
<feature type="transmembrane region" description="Helical" evidence="13">
    <location>
        <begin position="256"/>
        <end position="277"/>
    </location>
</feature>
<dbReference type="GO" id="GO:0016020">
    <property type="term" value="C:membrane"/>
    <property type="evidence" value="ECO:0007669"/>
    <property type="project" value="UniProtKB-SubCell"/>
</dbReference>
<keyword evidence="4 12" id="KW-0716">Sensory transduction</keyword>
<keyword evidence="5 12" id="KW-0812">Transmembrane</keyword>
<evidence type="ECO:0000256" key="3">
    <source>
        <dbReference type="ARBA" id="ARBA00022480"/>
    </source>
</evidence>
<protein>
    <recommendedName>
        <fullName evidence="12">Taste receptor type 2</fullName>
    </recommendedName>
</protein>
<reference evidence="14" key="1">
    <citation type="thesis" date="2020" institute="ProQuest LLC" country="789 East Eisenhower Parkway, Ann Arbor, MI, USA">
        <title>Comparative Genomics and Chromosome Evolution.</title>
        <authorList>
            <person name="Mudd A.B."/>
        </authorList>
    </citation>
    <scope>NUCLEOTIDE SEQUENCE</scope>
    <source>
        <strain evidence="14">237g6f4</strain>
        <tissue evidence="14">Blood</tissue>
    </source>
</reference>
<sequence length="304" mass="34933">MMTVLELVCYILEFITVLFLIPTNIFIVIVNLLTWIKDKKFSQVEQLITSISVCNFVEEMLTPTYVVNIIYDSPKIKNIYFALSCMVLSCNVWFSTFLCVYFCLKIVNVKNTLYMCLQRNFQKILPWLFVSAILGSVLVSVPFILIITEENVSNPKLNTSAINWQSDSTFISFKERDILFFLTLSWIALLILSISTLVIVTSLFKHMNQVQQNLGGFRSPNVKIHVQALRTIMSLLISNIIILLVLTANLSSNDNMWSYVIIPLYFMSKVVVCWSLIKGNRNLDKTLRNIFSKSHCINTSDDNE</sequence>
<feature type="transmembrane region" description="Helical" evidence="13">
    <location>
        <begin position="7"/>
        <end position="36"/>
    </location>
</feature>
<evidence type="ECO:0000256" key="12">
    <source>
        <dbReference type="RuleBase" id="RU004424"/>
    </source>
</evidence>
<keyword evidence="9 12" id="KW-0675">Receptor</keyword>
<evidence type="ECO:0000256" key="4">
    <source>
        <dbReference type="ARBA" id="ARBA00022606"/>
    </source>
</evidence>
<name>A0AAV6Z973_ENGPU</name>
<feature type="transmembrane region" description="Helical" evidence="13">
    <location>
        <begin position="124"/>
        <end position="147"/>
    </location>
</feature>
<keyword evidence="10 12" id="KW-0807">Transducer</keyword>
<evidence type="ECO:0000256" key="2">
    <source>
        <dbReference type="ARBA" id="ARBA00007376"/>
    </source>
</evidence>
<dbReference type="Pfam" id="PF05296">
    <property type="entry name" value="TAS2R"/>
    <property type="match status" value="1"/>
</dbReference>
<evidence type="ECO:0000256" key="8">
    <source>
        <dbReference type="ARBA" id="ARBA00023136"/>
    </source>
</evidence>
<keyword evidence="6 13" id="KW-1133">Transmembrane helix</keyword>
<accession>A0AAV6Z973</accession>
<evidence type="ECO:0000256" key="1">
    <source>
        <dbReference type="ARBA" id="ARBA00004141"/>
    </source>
</evidence>
<evidence type="ECO:0000256" key="13">
    <source>
        <dbReference type="SAM" id="Phobius"/>
    </source>
</evidence>
<comment type="similarity">
    <text evidence="2 11">Belongs to the G-protein coupled receptor T2R family.</text>
</comment>
<evidence type="ECO:0000313" key="15">
    <source>
        <dbReference type="Proteomes" id="UP000824782"/>
    </source>
</evidence>
<evidence type="ECO:0000256" key="10">
    <source>
        <dbReference type="ARBA" id="ARBA00023224"/>
    </source>
</evidence>
<evidence type="ECO:0000313" key="14">
    <source>
        <dbReference type="EMBL" id="KAG8545707.1"/>
    </source>
</evidence>
<evidence type="ECO:0000256" key="9">
    <source>
        <dbReference type="ARBA" id="ARBA00023170"/>
    </source>
</evidence>
<feature type="transmembrane region" description="Helical" evidence="13">
    <location>
        <begin position="178"/>
        <end position="204"/>
    </location>
</feature>
<proteinExistence type="inferred from homology"/>
<comment type="caution">
    <text evidence="14">The sequence shown here is derived from an EMBL/GenBank/DDBJ whole genome shotgun (WGS) entry which is preliminary data.</text>
</comment>
<keyword evidence="3 12" id="KW-0919">Taste</keyword>
<dbReference type="AlphaFoldDB" id="A0AAV6Z973"/>
<keyword evidence="7 12" id="KW-0297">G-protein coupled receptor</keyword>
<dbReference type="PANTHER" id="PTHR11394:SF47">
    <property type="entry name" value="TASTE RECEPTOR TYPE 2 MEMBER 40"/>
    <property type="match status" value="1"/>
</dbReference>
<dbReference type="Proteomes" id="UP000824782">
    <property type="component" value="Unassembled WGS sequence"/>
</dbReference>
<gene>
    <name evidence="14" type="ORF">GDO81_020465</name>
</gene>
<keyword evidence="15" id="KW-1185">Reference proteome</keyword>
<evidence type="ECO:0000256" key="6">
    <source>
        <dbReference type="ARBA" id="ARBA00022989"/>
    </source>
</evidence>
<dbReference type="EMBL" id="WNYA01001473">
    <property type="protein sequence ID" value="KAG8545707.1"/>
    <property type="molecule type" value="Genomic_DNA"/>
</dbReference>
<evidence type="ECO:0000256" key="11">
    <source>
        <dbReference type="RuleBase" id="RU004423"/>
    </source>
</evidence>
<dbReference type="GO" id="GO:0033038">
    <property type="term" value="F:bitter taste receptor activity"/>
    <property type="evidence" value="ECO:0007669"/>
    <property type="project" value="InterPro"/>
</dbReference>
<dbReference type="SUPFAM" id="SSF81321">
    <property type="entry name" value="Family A G protein-coupled receptor-like"/>
    <property type="match status" value="1"/>
</dbReference>
<evidence type="ECO:0000256" key="7">
    <source>
        <dbReference type="ARBA" id="ARBA00023040"/>
    </source>
</evidence>